<dbReference type="RefSeq" id="WP_147180208.1">
    <property type="nucleotide sequence ID" value="NZ_BJZP01000008.1"/>
</dbReference>
<evidence type="ECO:0000313" key="3">
    <source>
        <dbReference type="EMBL" id="GEO85245.1"/>
    </source>
</evidence>
<name>A0A512HIF7_9HYPH</name>
<proteinExistence type="predicted"/>
<feature type="compositionally biased region" description="Basic and acidic residues" evidence="1">
    <location>
        <begin position="406"/>
        <end position="416"/>
    </location>
</feature>
<feature type="chain" id="PRO_5022119086" evidence="2">
    <location>
        <begin position="27"/>
        <end position="436"/>
    </location>
</feature>
<accession>A0A512HIF7</accession>
<dbReference type="AlphaFoldDB" id="A0A512HIF7"/>
<dbReference type="EMBL" id="BJZP01000008">
    <property type="protein sequence ID" value="GEO85245.1"/>
    <property type="molecule type" value="Genomic_DNA"/>
</dbReference>
<comment type="caution">
    <text evidence="3">The sequence shown here is derived from an EMBL/GenBank/DDBJ whole genome shotgun (WGS) entry which is preliminary data.</text>
</comment>
<feature type="signal peptide" evidence="2">
    <location>
        <begin position="1"/>
        <end position="26"/>
    </location>
</feature>
<evidence type="ECO:0000313" key="4">
    <source>
        <dbReference type="Proteomes" id="UP000321717"/>
    </source>
</evidence>
<dbReference type="OrthoDB" id="9812933at2"/>
<keyword evidence="4" id="KW-1185">Reference proteome</keyword>
<dbReference type="Proteomes" id="UP000321717">
    <property type="component" value="Unassembled WGS sequence"/>
</dbReference>
<gene>
    <name evidence="3" type="primary">motC</name>
    <name evidence="3" type="ORF">RNA01_21770</name>
</gene>
<organism evidence="3 4">
    <name type="scientific">Ciceribacter naphthalenivorans</name>
    <dbReference type="NCBI Taxonomy" id="1118451"/>
    <lineage>
        <taxon>Bacteria</taxon>
        <taxon>Pseudomonadati</taxon>
        <taxon>Pseudomonadota</taxon>
        <taxon>Alphaproteobacteria</taxon>
        <taxon>Hyphomicrobiales</taxon>
        <taxon>Rhizobiaceae</taxon>
        <taxon>Ciceribacter</taxon>
    </lineage>
</organism>
<evidence type="ECO:0000256" key="2">
    <source>
        <dbReference type="SAM" id="SignalP"/>
    </source>
</evidence>
<feature type="region of interest" description="Disordered" evidence="1">
    <location>
        <begin position="365"/>
        <end position="416"/>
    </location>
</feature>
<reference evidence="3 4" key="1">
    <citation type="submission" date="2019-07" db="EMBL/GenBank/DDBJ databases">
        <title>Whole genome shotgun sequence of Rhizobium naphthalenivorans NBRC 107585.</title>
        <authorList>
            <person name="Hosoyama A."/>
            <person name="Uohara A."/>
            <person name="Ohji S."/>
            <person name="Ichikawa N."/>
        </authorList>
    </citation>
    <scope>NUCLEOTIDE SEQUENCE [LARGE SCALE GENOMIC DNA]</scope>
    <source>
        <strain evidence="3 4">NBRC 107585</strain>
    </source>
</reference>
<feature type="compositionally biased region" description="Polar residues" evidence="1">
    <location>
        <begin position="365"/>
        <end position="383"/>
    </location>
</feature>
<dbReference type="NCBIfam" id="NF009442">
    <property type="entry name" value="PRK12798.1-4"/>
    <property type="match status" value="1"/>
</dbReference>
<keyword evidence="2" id="KW-0732">Signal</keyword>
<sequence>MGCVKLQRLFPALALFGLVSAGVSRAEDMDGIEPYKMLRSLQFVQDSVVLGDHSAAEMQRFMLETIDKRLRGADPSIFAEPRNVDATLVYAMSGGNPATLEFLVARDIDGNFDSRVTDALRKYLSGKGTLIAKTLGDMVTEYRDAKIAPYLALVAGNVMISRDPVQALKFYDWARLTAPGTIVEEAALRRSLAVAVEGGMVGKASGYANRYARRFLHSPYASQFADLFVQLVVEHHEAFDDSGIDSVLAYMDNERQREVYLRIARKAAIKGLKDMARQAADRARLLSGTAEGADALANLYGGLAGIPTEKVGAAMAAIAAIPDEILSPSDRALRDAAAAIAEEVVRKPQFGLEPDGQVQAFQTVSTPNDASVSEASATEQQDPTALAPLPVGATPGNAVTAAVSKQDQDPEFRSFVDSGRSKLDAIDDLLKQEGTN</sequence>
<evidence type="ECO:0000256" key="1">
    <source>
        <dbReference type="SAM" id="MobiDB-lite"/>
    </source>
</evidence>
<protein>
    <submittedName>
        <fullName evidence="3">Chemotaxis protein MotC</fullName>
    </submittedName>
</protein>